<accession>A0ACC0QRE3</accession>
<evidence type="ECO:0000313" key="1">
    <source>
        <dbReference type="EMBL" id="KAI8663426.1"/>
    </source>
</evidence>
<proteinExistence type="predicted"/>
<comment type="caution">
    <text evidence="1">The sequence shown here is derived from an EMBL/GenBank/DDBJ whole genome shotgun (WGS) entry which is preliminary data.</text>
</comment>
<organism evidence="1 2">
    <name type="scientific">Fusarium keratoplasticum</name>
    <dbReference type="NCBI Taxonomy" id="1328300"/>
    <lineage>
        <taxon>Eukaryota</taxon>
        <taxon>Fungi</taxon>
        <taxon>Dikarya</taxon>
        <taxon>Ascomycota</taxon>
        <taxon>Pezizomycotina</taxon>
        <taxon>Sordariomycetes</taxon>
        <taxon>Hypocreomycetidae</taxon>
        <taxon>Hypocreales</taxon>
        <taxon>Nectriaceae</taxon>
        <taxon>Fusarium</taxon>
        <taxon>Fusarium solani species complex</taxon>
    </lineage>
</organism>
<dbReference type="Proteomes" id="UP001065298">
    <property type="component" value="Chromosome 7"/>
</dbReference>
<keyword evidence="2" id="KW-1185">Reference proteome</keyword>
<protein>
    <submittedName>
        <fullName evidence="1">Uncharacterized protein</fullName>
    </submittedName>
</protein>
<dbReference type="EMBL" id="CM046509">
    <property type="protein sequence ID" value="KAI8663426.1"/>
    <property type="molecule type" value="Genomic_DNA"/>
</dbReference>
<gene>
    <name evidence="1" type="ORF">NCS57_00943400</name>
</gene>
<reference evidence="1" key="1">
    <citation type="submission" date="2022-06" db="EMBL/GenBank/DDBJ databases">
        <title>Fusarium solani species complex genomes reveal bases of compartmentalisation and animal pathogenesis.</title>
        <authorList>
            <person name="Tsai I.J."/>
        </authorList>
    </citation>
    <scope>NUCLEOTIDE SEQUENCE</scope>
    <source>
        <strain evidence="1">Fu6.1</strain>
    </source>
</reference>
<evidence type="ECO:0000313" key="2">
    <source>
        <dbReference type="Proteomes" id="UP001065298"/>
    </source>
</evidence>
<sequence>MPPDSNKLRISSACFESLAKHLMLPAAFIFSLTRHYLPNGRGSRRLQLAESTAFDFWYFLPVRVQVKTGASGPAGDDQNSTQMNPFHKLQLPDVQLDIHRSCVGIFSRVDPNSKRFTFVALDFMDGRWPGVALEPKERITEVFKRRAKAESQFGGYYCVHLVYLSSAARWWTNSLNSVNEQLIAYEQKLQIELDSEDTTPEPVLTGLSRALHSIAAHLQRYLSELKSLQAIVIELSTDYSTVHEREISTGAVGDFEQAARGYNQVLSQVEAAHEFAVELEKKTQNILALLFNRIQINSDRLLVANGQAMQAILKAMQEDAILGRKMAKESHTLAQEMKKDSVAMKTIAIVTMFFLPGATFAALLSMPFFDDEEWMGHASRFWIWAVFSVPTTAACFVFYRLWRKRALKPEYKEEDGIPLESPTTPSSQGGRKLRGP</sequence>
<name>A0ACC0QRE3_9HYPO</name>